<organism evidence="2">
    <name type="scientific">Rhizophora mucronata</name>
    <name type="common">Asiatic mangrove</name>
    <dbReference type="NCBI Taxonomy" id="61149"/>
    <lineage>
        <taxon>Eukaryota</taxon>
        <taxon>Viridiplantae</taxon>
        <taxon>Streptophyta</taxon>
        <taxon>Embryophyta</taxon>
        <taxon>Tracheophyta</taxon>
        <taxon>Spermatophyta</taxon>
        <taxon>Magnoliopsida</taxon>
        <taxon>eudicotyledons</taxon>
        <taxon>Gunneridae</taxon>
        <taxon>Pentapetalae</taxon>
        <taxon>rosids</taxon>
        <taxon>fabids</taxon>
        <taxon>Malpighiales</taxon>
        <taxon>Rhizophoraceae</taxon>
        <taxon>Rhizophora</taxon>
    </lineage>
</organism>
<proteinExistence type="predicted"/>
<feature type="signal peptide" evidence="1">
    <location>
        <begin position="1"/>
        <end position="22"/>
    </location>
</feature>
<accession>A0A2P2QF40</accession>
<evidence type="ECO:0000256" key="1">
    <source>
        <dbReference type="SAM" id="SignalP"/>
    </source>
</evidence>
<evidence type="ECO:0000313" key="2">
    <source>
        <dbReference type="EMBL" id="MBX65611.1"/>
    </source>
</evidence>
<dbReference type="EMBL" id="GGEC01085127">
    <property type="protein sequence ID" value="MBX65611.1"/>
    <property type="molecule type" value="Transcribed_RNA"/>
</dbReference>
<reference evidence="2" key="1">
    <citation type="submission" date="2018-02" db="EMBL/GenBank/DDBJ databases">
        <title>Rhizophora mucronata_Transcriptome.</title>
        <authorList>
            <person name="Meera S.P."/>
            <person name="Sreeshan A."/>
            <person name="Augustine A."/>
        </authorList>
    </citation>
    <scope>NUCLEOTIDE SEQUENCE</scope>
    <source>
        <tissue evidence="2">Leaf</tissue>
    </source>
</reference>
<sequence>MGWRWWWKNFFGLLQHTGRCYGHSPWWFKHWLPWEFWSSWYLLQCRSAEFESWQ</sequence>
<keyword evidence="1" id="KW-0732">Signal</keyword>
<feature type="chain" id="PRO_5015141300" evidence="1">
    <location>
        <begin position="23"/>
        <end position="54"/>
    </location>
</feature>
<name>A0A2P2QF40_RHIMU</name>
<dbReference type="AlphaFoldDB" id="A0A2P2QF40"/>
<protein>
    <submittedName>
        <fullName evidence="2">Uncharacterized protein</fullName>
    </submittedName>
</protein>